<accession>A0A2T0Q1I3</accession>
<name>A0A2T0Q1I3_9ACTN</name>
<dbReference type="InterPro" id="IPR050426">
    <property type="entry name" value="Glycosyltransferase_28"/>
</dbReference>
<dbReference type="RefSeq" id="WP_106247159.1">
    <property type="nucleotide sequence ID" value="NZ_PVZC01000005.1"/>
</dbReference>
<dbReference type="GO" id="GO:0008194">
    <property type="term" value="F:UDP-glycosyltransferase activity"/>
    <property type="evidence" value="ECO:0007669"/>
    <property type="project" value="InterPro"/>
</dbReference>
<reference evidence="3 4" key="1">
    <citation type="submission" date="2018-03" db="EMBL/GenBank/DDBJ databases">
        <title>Genomic Encyclopedia of Archaeal and Bacterial Type Strains, Phase II (KMG-II): from individual species to whole genera.</title>
        <authorList>
            <person name="Goeker M."/>
        </authorList>
    </citation>
    <scope>NUCLEOTIDE SEQUENCE [LARGE SCALE GENOMIC DNA]</scope>
    <source>
        <strain evidence="3 4">DSM 45601</strain>
    </source>
</reference>
<keyword evidence="3" id="KW-0808">Transferase</keyword>
<dbReference type="FunFam" id="3.40.50.2000:FF:000009">
    <property type="entry name" value="Sterol 3-beta-glucosyltransferase UGT80A2"/>
    <property type="match status" value="1"/>
</dbReference>
<gene>
    <name evidence="3" type="ORF">CLV72_1057</name>
</gene>
<dbReference type="OrthoDB" id="3253247at2"/>
<dbReference type="GO" id="GO:0033072">
    <property type="term" value="P:vancomycin biosynthetic process"/>
    <property type="evidence" value="ECO:0007669"/>
    <property type="project" value="UniProtKB-ARBA"/>
</dbReference>
<dbReference type="PANTHER" id="PTHR48050:SF13">
    <property type="entry name" value="STEROL 3-BETA-GLUCOSYLTRANSFERASE UGT80A2"/>
    <property type="match status" value="1"/>
</dbReference>
<feature type="domain" description="Erythromycin biosynthesis protein CIII-like C-terminal" evidence="2">
    <location>
        <begin position="294"/>
        <end position="395"/>
    </location>
</feature>
<keyword evidence="4" id="KW-1185">Reference proteome</keyword>
<dbReference type="Pfam" id="PF03033">
    <property type="entry name" value="Glyco_transf_28"/>
    <property type="match status" value="1"/>
</dbReference>
<dbReference type="AlphaFoldDB" id="A0A2T0Q1I3"/>
<dbReference type="CDD" id="cd03784">
    <property type="entry name" value="GT1_Gtf-like"/>
    <property type="match status" value="1"/>
</dbReference>
<evidence type="ECO:0000313" key="4">
    <source>
        <dbReference type="Proteomes" id="UP000237846"/>
    </source>
</evidence>
<dbReference type="Proteomes" id="UP000237846">
    <property type="component" value="Unassembled WGS sequence"/>
</dbReference>
<comment type="caution">
    <text evidence="3">The sequence shown here is derived from an EMBL/GenBank/DDBJ whole genome shotgun (WGS) entry which is preliminary data.</text>
</comment>
<evidence type="ECO:0000259" key="2">
    <source>
        <dbReference type="Pfam" id="PF06722"/>
    </source>
</evidence>
<organism evidence="3 4">
    <name type="scientific">Allonocardiopsis opalescens</name>
    <dbReference type="NCBI Taxonomy" id="1144618"/>
    <lineage>
        <taxon>Bacteria</taxon>
        <taxon>Bacillati</taxon>
        <taxon>Actinomycetota</taxon>
        <taxon>Actinomycetes</taxon>
        <taxon>Streptosporangiales</taxon>
        <taxon>Allonocardiopsis</taxon>
    </lineage>
</organism>
<evidence type="ECO:0000259" key="1">
    <source>
        <dbReference type="Pfam" id="PF03033"/>
    </source>
</evidence>
<dbReference type="EMBL" id="PVZC01000005">
    <property type="protein sequence ID" value="PRX97657.1"/>
    <property type="molecule type" value="Genomic_DNA"/>
</dbReference>
<sequence length="407" mass="43166">MRPLLITAGSRGDVQPYLALAVGLLAAGHEPVLAAPRRFEALAAGHGVAFAPLDDAMLDLQDSVQGQGVRAAITAARSVRPMLRRFLDDMTVLAERQADVVVYHPKSLGGPSIAERLGVPAVAGLLLPLYLPTSAFPSPILPLRLPRLLNRASWRTSSAIESPYRSTVRAWRAEALGLRGDARTVAELVAAGGVLHAWSPHLLPGPADWPAAAHPIGFWTLPARSGWTPPERLARFLDEGEPPVYVGFGSSTGGDPETLAATVLDAVRLTGRRAVLATGWGALRPGREHTDVLVIEEAPHDWLLPRTAVAVHHGGIGTAAAALRAGVPQVVRPFQADQPFWAARLHRTGAAPPPLTGRLTAERLAAVIQHATALTPAARTLAERITAENGTATAVTRLEHLLDGQRH</sequence>
<dbReference type="GO" id="GO:0005975">
    <property type="term" value="P:carbohydrate metabolic process"/>
    <property type="evidence" value="ECO:0007669"/>
    <property type="project" value="InterPro"/>
</dbReference>
<dbReference type="SUPFAM" id="SSF53756">
    <property type="entry name" value="UDP-Glycosyltransferase/glycogen phosphorylase"/>
    <property type="match status" value="1"/>
</dbReference>
<dbReference type="InterPro" id="IPR002213">
    <property type="entry name" value="UDP_glucos_trans"/>
</dbReference>
<dbReference type="GO" id="GO:0016758">
    <property type="term" value="F:hexosyltransferase activity"/>
    <property type="evidence" value="ECO:0007669"/>
    <property type="project" value="InterPro"/>
</dbReference>
<dbReference type="Gene3D" id="3.40.50.2000">
    <property type="entry name" value="Glycogen Phosphorylase B"/>
    <property type="match status" value="2"/>
</dbReference>
<dbReference type="Pfam" id="PF06722">
    <property type="entry name" value="EryCIII-like_C"/>
    <property type="match status" value="1"/>
</dbReference>
<protein>
    <submittedName>
        <fullName evidence="3">Sterol 3beta-glucosyltransferase</fullName>
    </submittedName>
</protein>
<evidence type="ECO:0000313" key="3">
    <source>
        <dbReference type="EMBL" id="PRX97657.1"/>
    </source>
</evidence>
<feature type="domain" description="Glycosyltransferase family 28 N-terminal" evidence="1">
    <location>
        <begin position="5"/>
        <end position="128"/>
    </location>
</feature>
<dbReference type="PANTHER" id="PTHR48050">
    <property type="entry name" value="STEROL 3-BETA-GLUCOSYLTRANSFERASE"/>
    <property type="match status" value="1"/>
</dbReference>
<dbReference type="InterPro" id="IPR010610">
    <property type="entry name" value="EryCIII-like_C"/>
</dbReference>
<proteinExistence type="predicted"/>
<dbReference type="InterPro" id="IPR004276">
    <property type="entry name" value="GlycoTrans_28_N"/>
</dbReference>